<dbReference type="Pfam" id="PF10071">
    <property type="entry name" value="DUF2310"/>
    <property type="match status" value="1"/>
</dbReference>
<sequence>MFLVDIEFECFDNTTITAVEKAINGLYEALRFNGQILGREFPIAMGEGVFLTRVVCPEQESLHPRNHSDYVRFAVDKLSEAKLLAPKVRLVGQDLNSQASDPSVCEGERPSWQLLYTTYVHTCSPLRSGDTLLPIPLYRNPPTLNGDHKAVIKWQTEWQACDEIQMAGGCKAEHAALREITDIGSDLFRRGWDLRGRIEYITKVPTYYYQYRVGGKSLAEEKARRCPKCDGEWLLEEPAHDIFHFKCDACRIVSNISWDQLK</sequence>
<comment type="caution">
    <text evidence="1">The sequence shown here is derived from an EMBL/GenBank/DDBJ whole genome shotgun (WGS) entry which is preliminary data.</text>
</comment>
<protein>
    <submittedName>
        <fullName evidence="1">Zn-ribbon-containing protein</fullName>
    </submittedName>
</protein>
<proteinExistence type="predicted"/>
<dbReference type="EMBL" id="JAFEUM010000008">
    <property type="protein sequence ID" value="MBM7038143.1"/>
    <property type="molecule type" value="Genomic_DNA"/>
</dbReference>
<evidence type="ECO:0000313" key="2">
    <source>
        <dbReference type="Proteomes" id="UP000809621"/>
    </source>
</evidence>
<dbReference type="RefSeq" id="WP_205159619.1">
    <property type="nucleotide sequence ID" value="NZ_JAFEUM010000008.1"/>
</dbReference>
<dbReference type="Proteomes" id="UP000809621">
    <property type="component" value="Unassembled WGS sequence"/>
</dbReference>
<dbReference type="InterPro" id="IPR016908">
    <property type="entry name" value="UCP029037"/>
</dbReference>
<reference evidence="1 2" key="1">
    <citation type="submission" date="2021-02" db="EMBL/GenBank/DDBJ databases">
        <authorList>
            <person name="Park J.-S."/>
        </authorList>
    </citation>
    <scope>NUCLEOTIDE SEQUENCE [LARGE SCALE GENOMIC DNA]</scope>
    <source>
        <strain evidence="1 2">188UL20-2</strain>
    </source>
</reference>
<accession>A0ABS2HKZ4</accession>
<name>A0ABS2HKZ4_9VIBR</name>
<keyword evidence="2" id="KW-1185">Reference proteome</keyword>
<gene>
    <name evidence="1" type="ORF">JQC93_17255</name>
</gene>
<dbReference type="PIRSF" id="PIRSF029037">
    <property type="entry name" value="UCP029037_Zn_ribbon"/>
    <property type="match status" value="1"/>
</dbReference>
<organism evidence="1 2">
    <name type="scientific">Vibrio ulleungensis</name>
    <dbReference type="NCBI Taxonomy" id="2807619"/>
    <lineage>
        <taxon>Bacteria</taxon>
        <taxon>Pseudomonadati</taxon>
        <taxon>Pseudomonadota</taxon>
        <taxon>Gammaproteobacteria</taxon>
        <taxon>Vibrionales</taxon>
        <taxon>Vibrionaceae</taxon>
        <taxon>Vibrio</taxon>
    </lineage>
</organism>
<evidence type="ECO:0000313" key="1">
    <source>
        <dbReference type="EMBL" id="MBM7038143.1"/>
    </source>
</evidence>